<organism evidence="1 2">
    <name type="scientific">Colletotrichum zoysiae</name>
    <dbReference type="NCBI Taxonomy" id="1216348"/>
    <lineage>
        <taxon>Eukaryota</taxon>
        <taxon>Fungi</taxon>
        <taxon>Dikarya</taxon>
        <taxon>Ascomycota</taxon>
        <taxon>Pezizomycotina</taxon>
        <taxon>Sordariomycetes</taxon>
        <taxon>Hypocreomycetidae</taxon>
        <taxon>Glomerellales</taxon>
        <taxon>Glomerellaceae</taxon>
        <taxon>Colletotrichum</taxon>
        <taxon>Colletotrichum graminicola species complex</taxon>
    </lineage>
</organism>
<evidence type="ECO:0000313" key="1">
    <source>
        <dbReference type="EMBL" id="KAK2025858.1"/>
    </source>
</evidence>
<name>A0AAD9M1T3_9PEZI</name>
<sequence length="156" mass="17247">MKPSRDLRAVRYISSAKALHYLHSPSVQAYLKFALKHDSSSGLNSAIRHSGDTNHATCSTLFSNGTVSICSSSLFPLLLMSIPGKCDTHKQGLCVRIPFEWKDDVQPTHHNSSTFLDVPLCPIVTTNISASASPSIRHFSRLTIFSYSTNHRTYLP</sequence>
<dbReference type="EMBL" id="MU842927">
    <property type="protein sequence ID" value="KAK2025858.1"/>
    <property type="molecule type" value="Genomic_DNA"/>
</dbReference>
<accession>A0AAD9M1T3</accession>
<proteinExistence type="predicted"/>
<dbReference type="Proteomes" id="UP001232148">
    <property type="component" value="Unassembled WGS sequence"/>
</dbReference>
<protein>
    <submittedName>
        <fullName evidence="1">Uncharacterized protein</fullName>
    </submittedName>
</protein>
<reference evidence="1" key="1">
    <citation type="submission" date="2021-06" db="EMBL/GenBank/DDBJ databases">
        <title>Comparative genomics, transcriptomics and evolutionary studies reveal genomic signatures of adaptation to plant cell wall in hemibiotrophic fungi.</title>
        <authorList>
            <consortium name="DOE Joint Genome Institute"/>
            <person name="Baroncelli R."/>
            <person name="Diaz J.F."/>
            <person name="Benocci T."/>
            <person name="Peng M."/>
            <person name="Battaglia E."/>
            <person name="Haridas S."/>
            <person name="Andreopoulos W."/>
            <person name="Labutti K."/>
            <person name="Pangilinan J."/>
            <person name="Floch G.L."/>
            <person name="Makela M.R."/>
            <person name="Henrissat B."/>
            <person name="Grigoriev I.V."/>
            <person name="Crouch J.A."/>
            <person name="De Vries R.P."/>
            <person name="Sukno S.A."/>
            <person name="Thon M.R."/>
        </authorList>
    </citation>
    <scope>NUCLEOTIDE SEQUENCE</scope>
    <source>
        <strain evidence="1">MAFF235873</strain>
    </source>
</reference>
<dbReference type="AlphaFoldDB" id="A0AAD9M1T3"/>
<comment type="caution">
    <text evidence="1">The sequence shown here is derived from an EMBL/GenBank/DDBJ whole genome shotgun (WGS) entry which is preliminary data.</text>
</comment>
<keyword evidence="2" id="KW-1185">Reference proteome</keyword>
<gene>
    <name evidence="1" type="ORF">LX32DRAFT_44114</name>
</gene>
<evidence type="ECO:0000313" key="2">
    <source>
        <dbReference type="Proteomes" id="UP001232148"/>
    </source>
</evidence>